<accession>A0A1R4IWV7</accession>
<evidence type="ECO:0000313" key="3">
    <source>
        <dbReference type="Proteomes" id="UP000196230"/>
    </source>
</evidence>
<dbReference type="InterPro" id="IPR036291">
    <property type="entry name" value="NAD(P)-bd_dom_sf"/>
</dbReference>
<name>A0A1R4IWV7_9MICC</name>
<feature type="domain" description="NAD(P)-binding" evidence="1">
    <location>
        <begin position="26"/>
        <end position="140"/>
    </location>
</feature>
<dbReference type="InterPro" id="IPR051783">
    <property type="entry name" value="NAD(P)-dependent_oxidoreduct"/>
</dbReference>
<dbReference type="PANTHER" id="PTHR48079:SF6">
    <property type="entry name" value="NAD(P)-BINDING DOMAIN-CONTAINING PROTEIN-RELATED"/>
    <property type="match status" value="1"/>
</dbReference>
<dbReference type="Pfam" id="PF11066">
    <property type="entry name" value="DUF2867"/>
    <property type="match status" value="1"/>
</dbReference>
<dbReference type="Gene3D" id="3.40.50.720">
    <property type="entry name" value="NAD(P)-binding Rossmann-like Domain"/>
    <property type="match status" value="1"/>
</dbReference>
<protein>
    <submittedName>
        <fullName evidence="2">Nucleoside-diphosphate-sugar epimerase</fullName>
    </submittedName>
</protein>
<evidence type="ECO:0000259" key="1">
    <source>
        <dbReference type="Pfam" id="PF13460"/>
    </source>
</evidence>
<dbReference type="SUPFAM" id="SSF55961">
    <property type="entry name" value="Bet v1-like"/>
    <property type="match status" value="1"/>
</dbReference>
<reference evidence="2 3" key="1">
    <citation type="submission" date="2017-02" db="EMBL/GenBank/DDBJ databases">
        <authorList>
            <person name="Peterson S.W."/>
        </authorList>
    </citation>
    <scope>NUCLEOTIDE SEQUENCE [LARGE SCALE GENOMIC DNA]</scope>
    <source>
        <strain evidence="2 3">2B3F</strain>
    </source>
</reference>
<dbReference type="Proteomes" id="UP000196230">
    <property type="component" value="Unassembled WGS sequence"/>
</dbReference>
<organism evidence="2 3">
    <name type="scientific">Micrococcus lylae</name>
    <dbReference type="NCBI Taxonomy" id="1273"/>
    <lineage>
        <taxon>Bacteria</taxon>
        <taxon>Bacillati</taxon>
        <taxon>Actinomycetota</taxon>
        <taxon>Actinomycetes</taxon>
        <taxon>Micrococcales</taxon>
        <taxon>Micrococcaceae</taxon>
        <taxon>Micrococcus</taxon>
    </lineage>
</organism>
<gene>
    <name evidence="2" type="ORF">FM125_05060</name>
</gene>
<dbReference type="EMBL" id="FUKP01000031">
    <property type="protein sequence ID" value="SJN24322.1"/>
    <property type="molecule type" value="Genomic_DNA"/>
</dbReference>
<dbReference type="SUPFAM" id="SSF51735">
    <property type="entry name" value="NAD(P)-binding Rossmann-fold domains"/>
    <property type="match status" value="1"/>
</dbReference>
<sequence length="511" mass="55569">MFGMTPSFPLQLRLPGGHGRRVLVTGASGYVGGRLIPELLAAGFTVRAAARNTDALADRPWGSDVEIVRCDLSDPEDVLAAMQDIHTVLYLVHSMGGGAGFVEREQSIADTVATAAEAAGVAQLVYLSGLHPDRPVEELSDHMRSRELVARRLEESSVPTLTFEAGIVIGSGSTSFEMIRHLTERLPIMPGPSWLGNRVEPIAIRDVLHYLVHACALEAPVQARGQIGCGTPQTFASMLTDYTEVAELGRRRVIALPLPAMRLSGVWIGLVTPIPVGVAMPLAASLAEDAVTDDHTVAEIVPDPAGGLTSYKEAVRRALAREQEGPLEVTWDADQSVGRDPAAPLPADPGWAGSTVYTDEREKETDLSPEQLWPVLESIGGPNGWYSTPFLWRMRGWMDKLIGGPGLSRGRRDPERLRLGDHVDWWRVESIDRGRLLTLRAEMRAGGRAWLQLGVERTEGGCVYRQRAVFMPSGLVGRAYWTAILPFHALVFPSMAENIVAEARRRPLAAA</sequence>
<dbReference type="InterPro" id="IPR021295">
    <property type="entry name" value="DUF2867"/>
</dbReference>
<dbReference type="AlphaFoldDB" id="A0A1R4IWV7"/>
<evidence type="ECO:0000313" key="2">
    <source>
        <dbReference type="EMBL" id="SJN24322.1"/>
    </source>
</evidence>
<proteinExistence type="predicted"/>
<dbReference type="InterPro" id="IPR016040">
    <property type="entry name" value="NAD(P)-bd_dom"/>
</dbReference>
<dbReference type="Pfam" id="PF13460">
    <property type="entry name" value="NAD_binding_10"/>
    <property type="match status" value="1"/>
</dbReference>
<dbReference type="GO" id="GO:0004029">
    <property type="term" value="F:aldehyde dehydrogenase (NAD+) activity"/>
    <property type="evidence" value="ECO:0007669"/>
    <property type="project" value="TreeGrafter"/>
</dbReference>
<dbReference type="GO" id="GO:0005737">
    <property type="term" value="C:cytoplasm"/>
    <property type="evidence" value="ECO:0007669"/>
    <property type="project" value="TreeGrafter"/>
</dbReference>
<dbReference type="PANTHER" id="PTHR48079">
    <property type="entry name" value="PROTEIN YEEZ"/>
    <property type="match status" value="1"/>
</dbReference>